<organism evidence="3 4">
    <name type="scientific">Nocardia aurantia</name>
    <dbReference type="NCBI Taxonomy" id="2585199"/>
    <lineage>
        <taxon>Bacteria</taxon>
        <taxon>Bacillati</taxon>
        <taxon>Actinomycetota</taxon>
        <taxon>Actinomycetes</taxon>
        <taxon>Mycobacteriales</taxon>
        <taxon>Nocardiaceae</taxon>
        <taxon>Nocardia</taxon>
    </lineage>
</organism>
<dbReference type="SMART" id="SM00880">
    <property type="entry name" value="CHAD"/>
    <property type="match status" value="1"/>
</dbReference>
<proteinExistence type="predicted"/>
<dbReference type="Proteomes" id="UP000431401">
    <property type="component" value="Unassembled WGS sequence"/>
</dbReference>
<dbReference type="InterPro" id="IPR007899">
    <property type="entry name" value="CHAD_dom"/>
</dbReference>
<comment type="caution">
    <text evidence="3">The sequence shown here is derived from an EMBL/GenBank/DDBJ whole genome shotgun (WGS) entry which is preliminary data.</text>
</comment>
<feature type="domain" description="CYTH" evidence="1">
    <location>
        <begin position="4"/>
        <end position="189"/>
    </location>
</feature>
<dbReference type="SMART" id="SM01118">
    <property type="entry name" value="CYTH"/>
    <property type="match status" value="1"/>
</dbReference>
<protein>
    <recommendedName>
        <fullName evidence="5">Adenylate cyclase</fullName>
    </recommendedName>
</protein>
<dbReference type="CDD" id="cd07374">
    <property type="entry name" value="CYTH-like_Pase"/>
    <property type="match status" value="1"/>
</dbReference>
<dbReference type="InterPro" id="IPR033469">
    <property type="entry name" value="CYTH-like_dom_sf"/>
</dbReference>
<dbReference type="SUPFAM" id="SSF55154">
    <property type="entry name" value="CYTH-like phosphatases"/>
    <property type="match status" value="1"/>
</dbReference>
<gene>
    <name evidence="3" type="ORF">NRB56_29190</name>
</gene>
<sequence length="477" mass="53502">MRDVLERESKWEVDRDFALPRLDDLLDASRVEETPVELTSTYFDTAEHDLLAHDLTLRRREGDDESGWQLKVPAADGRVEVTAPLSRDLPPELAEIVNGAALGKPLRPIARIHTMRRRHRVLDADGQLIVEVDDDVVDTTSADRPARAIGWREIEIELGPHTDRVPASFGARLAAAGAHPAAYPSKLSRALPARPVPAFAGGSAAECALYDYLSAQIDRIFAGDVRLRRGEEPIHDTRVATRRLRSTLRVFGALLDRAAATEIDNELRWYAALLGDVRDCHVQSRRYADRIATLPPELVLGPVAERIRSTLLARRLASRSALAEAMNSPRYLRLLATLQQWKSQPPFRKRIRRRDLTDRAHRAAAKADRRLRTAMRDQRDESMHRARKAAKRARYAAELLRTAGKSGRARSDIRYYKDIQRVLGDYNDAYVSTGFLWRTATSAGTSAGENGFTYGLLYADERHTMTAARQRLAALAG</sequence>
<feature type="domain" description="CHAD" evidence="2">
    <location>
        <begin position="202"/>
        <end position="477"/>
    </location>
</feature>
<accession>A0A7K0DNL4</accession>
<dbReference type="AlphaFoldDB" id="A0A7K0DNL4"/>
<dbReference type="Pfam" id="PF05235">
    <property type="entry name" value="CHAD"/>
    <property type="match status" value="1"/>
</dbReference>
<evidence type="ECO:0000259" key="1">
    <source>
        <dbReference type="PROSITE" id="PS51707"/>
    </source>
</evidence>
<dbReference type="InterPro" id="IPR038186">
    <property type="entry name" value="CHAD_dom_sf"/>
</dbReference>
<dbReference type="PANTHER" id="PTHR39339:SF1">
    <property type="entry name" value="CHAD DOMAIN-CONTAINING PROTEIN"/>
    <property type="match status" value="1"/>
</dbReference>
<evidence type="ECO:0000313" key="3">
    <source>
        <dbReference type="EMBL" id="MQY27336.1"/>
    </source>
</evidence>
<reference evidence="3 4" key="1">
    <citation type="submission" date="2019-10" db="EMBL/GenBank/DDBJ databases">
        <title>Nocardia macrotermitis sp. nov. and Nocardia aurantia sp. nov., isolated from the gut of fungus growing-termite Macrotermes natalensis.</title>
        <authorList>
            <person name="Benndorf R."/>
            <person name="Schwitalla J."/>
            <person name="Martin K."/>
            <person name="De Beer W."/>
            <person name="Kaster A.-K."/>
            <person name="Vollmers J."/>
            <person name="Poulsen M."/>
            <person name="Beemelmanns C."/>
        </authorList>
    </citation>
    <scope>NUCLEOTIDE SEQUENCE [LARGE SCALE GENOMIC DNA]</scope>
    <source>
        <strain evidence="3 4">RB56</strain>
    </source>
</reference>
<dbReference type="EMBL" id="WEGI01000006">
    <property type="protein sequence ID" value="MQY27336.1"/>
    <property type="molecule type" value="Genomic_DNA"/>
</dbReference>
<dbReference type="Gene3D" id="1.40.20.10">
    <property type="entry name" value="CHAD domain"/>
    <property type="match status" value="1"/>
</dbReference>
<dbReference type="Pfam" id="PF01928">
    <property type="entry name" value="CYTH"/>
    <property type="match status" value="1"/>
</dbReference>
<dbReference type="Gene3D" id="2.40.320.10">
    <property type="entry name" value="Hypothetical Protein Pfu-838710-001"/>
    <property type="match status" value="1"/>
</dbReference>
<evidence type="ECO:0008006" key="5">
    <source>
        <dbReference type="Google" id="ProtNLM"/>
    </source>
</evidence>
<dbReference type="PANTHER" id="PTHR39339">
    <property type="entry name" value="SLR1444 PROTEIN"/>
    <property type="match status" value="1"/>
</dbReference>
<keyword evidence="4" id="KW-1185">Reference proteome</keyword>
<dbReference type="InterPro" id="IPR023577">
    <property type="entry name" value="CYTH_domain"/>
</dbReference>
<dbReference type="OrthoDB" id="9777271at2"/>
<evidence type="ECO:0000313" key="4">
    <source>
        <dbReference type="Proteomes" id="UP000431401"/>
    </source>
</evidence>
<evidence type="ECO:0000259" key="2">
    <source>
        <dbReference type="PROSITE" id="PS51708"/>
    </source>
</evidence>
<dbReference type="PROSITE" id="PS51708">
    <property type="entry name" value="CHAD"/>
    <property type="match status" value="1"/>
</dbReference>
<dbReference type="PROSITE" id="PS51707">
    <property type="entry name" value="CYTH"/>
    <property type="match status" value="1"/>
</dbReference>
<name>A0A7K0DNL4_9NOCA</name>
<dbReference type="RefSeq" id="WP_153342394.1">
    <property type="nucleotide sequence ID" value="NZ_WEGI01000006.1"/>
</dbReference>